<keyword evidence="2" id="KW-1185">Reference proteome</keyword>
<gene>
    <name evidence="1" type="ORF">E5357_13005</name>
</gene>
<proteinExistence type="predicted"/>
<accession>A0AC61QXB3</accession>
<reference evidence="1" key="1">
    <citation type="submission" date="2019-04" db="EMBL/GenBank/DDBJ databases">
        <title>Microbes associate with the intestines of laboratory mice.</title>
        <authorList>
            <person name="Navarre W."/>
            <person name="Wong E."/>
            <person name="Huang K."/>
            <person name="Tropini C."/>
            <person name="Ng K."/>
            <person name="Yu B."/>
        </authorList>
    </citation>
    <scope>NUCLEOTIDE SEQUENCE</scope>
    <source>
        <strain evidence="1">NM72_1-8</strain>
    </source>
</reference>
<sequence>MTMQIHGSYDHSGADYAERVKEKQAPERDEKAKEAEKAAEGKNAGKLSEPRDEYISSEKSGRKPMGLYRVGQDENGNRKIFFDDPKAGHANGKDDRSEESEDGKAPKVYPSGHPAMQAPDGAGGLPSDKVGGDSQGKPVEKCVTNTDKVDREIKKLKEKKQQLEQQIQSASGDNKENKIRELEKKLAQVENELRQKDNDTYRRQNASVSE</sequence>
<evidence type="ECO:0000313" key="1">
    <source>
        <dbReference type="EMBL" id="TGX97297.1"/>
    </source>
</evidence>
<protein>
    <submittedName>
        <fullName evidence="1">Uncharacterized protein</fullName>
    </submittedName>
</protein>
<dbReference type="Proteomes" id="UP000307720">
    <property type="component" value="Unassembled WGS sequence"/>
</dbReference>
<dbReference type="EMBL" id="SRZB01000034">
    <property type="protein sequence ID" value="TGX97297.1"/>
    <property type="molecule type" value="Genomic_DNA"/>
</dbReference>
<organism evidence="1 2">
    <name type="scientific">Hominisplanchenecus murintestinalis</name>
    <dbReference type="NCBI Taxonomy" id="2941517"/>
    <lineage>
        <taxon>Bacteria</taxon>
        <taxon>Bacillati</taxon>
        <taxon>Bacillota</taxon>
        <taxon>Clostridia</taxon>
        <taxon>Lachnospirales</taxon>
        <taxon>Lachnospiraceae</taxon>
        <taxon>Hominisplanchenecus</taxon>
    </lineage>
</organism>
<name>A0AC61QXB3_9FIRM</name>
<evidence type="ECO:0000313" key="2">
    <source>
        <dbReference type="Proteomes" id="UP000307720"/>
    </source>
</evidence>
<comment type="caution">
    <text evidence="1">The sequence shown here is derived from an EMBL/GenBank/DDBJ whole genome shotgun (WGS) entry which is preliminary data.</text>
</comment>